<organism evidence="2 3">
    <name type="scientific">Nonomuraea thailandensis</name>
    <dbReference type="NCBI Taxonomy" id="1188745"/>
    <lineage>
        <taxon>Bacteria</taxon>
        <taxon>Bacillati</taxon>
        <taxon>Actinomycetota</taxon>
        <taxon>Actinomycetes</taxon>
        <taxon>Streptosporangiales</taxon>
        <taxon>Streptosporangiaceae</taxon>
        <taxon>Nonomuraea</taxon>
    </lineage>
</organism>
<feature type="region of interest" description="Disordered" evidence="1">
    <location>
        <begin position="60"/>
        <end position="107"/>
    </location>
</feature>
<dbReference type="AlphaFoldDB" id="A0A9X2H1L1"/>
<reference evidence="2" key="1">
    <citation type="submission" date="2022-06" db="EMBL/GenBank/DDBJ databases">
        <title>Sequencing the genomes of 1000 actinobacteria strains.</title>
        <authorList>
            <person name="Klenk H.-P."/>
        </authorList>
    </citation>
    <scope>NUCLEOTIDE SEQUENCE</scope>
    <source>
        <strain evidence="2">DSM 46694</strain>
    </source>
</reference>
<dbReference type="Proteomes" id="UP001139648">
    <property type="component" value="Unassembled WGS sequence"/>
</dbReference>
<keyword evidence="3" id="KW-1185">Reference proteome</keyword>
<proteinExistence type="predicted"/>
<sequence>MATYCPCTTGTVALYVDQADDDLLVAVPVEAWDEAGAAYVAGLRGLVLADSRPGFVRLEQASARLPRPDAPVREPVKIGAPEPRGPHGPRDPLDPRGPRPATEKGRQ</sequence>
<feature type="compositionally biased region" description="Basic and acidic residues" evidence="1">
    <location>
        <begin position="84"/>
        <end position="107"/>
    </location>
</feature>
<comment type="caution">
    <text evidence="2">The sequence shown here is derived from an EMBL/GenBank/DDBJ whole genome shotgun (WGS) entry which is preliminary data.</text>
</comment>
<evidence type="ECO:0000313" key="3">
    <source>
        <dbReference type="Proteomes" id="UP001139648"/>
    </source>
</evidence>
<name>A0A9X2H1L1_9ACTN</name>
<dbReference type="EMBL" id="JAMZEB010000002">
    <property type="protein sequence ID" value="MCP2364288.1"/>
    <property type="molecule type" value="Genomic_DNA"/>
</dbReference>
<protein>
    <submittedName>
        <fullName evidence="2">Uncharacterized protein</fullName>
    </submittedName>
</protein>
<evidence type="ECO:0000256" key="1">
    <source>
        <dbReference type="SAM" id="MobiDB-lite"/>
    </source>
</evidence>
<gene>
    <name evidence="2" type="ORF">HD597_011308</name>
</gene>
<dbReference type="RefSeq" id="WP_253756602.1">
    <property type="nucleotide sequence ID" value="NZ_BAABKA010000012.1"/>
</dbReference>
<evidence type="ECO:0000313" key="2">
    <source>
        <dbReference type="EMBL" id="MCP2364288.1"/>
    </source>
</evidence>
<accession>A0A9X2H1L1</accession>
<feature type="compositionally biased region" description="Basic and acidic residues" evidence="1">
    <location>
        <begin position="66"/>
        <end position="76"/>
    </location>
</feature>